<protein>
    <submittedName>
        <fullName evidence="2">Uncharacterized protein</fullName>
    </submittedName>
</protein>
<evidence type="ECO:0000313" key="2">
    <source>
        <dbReference type="EMBL" id="KZP16003.1"/>
    </source>
</evidence>
<keyword evidence="3" id="KW-1185">Reference proteome</keyword>
<name>A0A166EQJ6_9AGAM</name>
<evidence type="ECO:0000313" key="3">
    <source>
        <dbReference type="Proteomes" id="UP000076532"/>
    </source>
</evidence>
<dbReference type="Proteomes" id="UP000076532">
    <property type="component" value="Unassembled WGS sequence"/>
</dbReference>
<evidence type="ECO:0000256" key="1">
    <source>
        <dbReference type="SAM" id="MobiDB-lite"/>
    </source>
</evidence>
<feature type="region of interest" description="Disordered" evidence="1">
    <location>
        <begin position="1"/>
        <end position="30"/>
    </location>
</feature>
<reference evidence="2 3" key="1">
    <citation type="journal article" date="2016" name="Mol. Biol. Evol.">
        <title>Comparative Genomics of Early-Diverging Mushroom-Forming Fungi Provides Insights into the Origins of Lignocellulose Decay Capabilities.</title>
        <authorList>
            <person name="Nagy L.G."/>
            <person name="Riley R."/>
            <person name="Tritt A."/>
            <person name="Adam C."/>
            <person name="Daum C."/>
            <person name="Floudas D."/>
            <person name="Sun H."/>
            <person name="Yadav J.S."/>
            <person name="Pangilinan J."/>
            <person name="Larsson K.H."/>
            <person name="Matsuura K."/>
            <person name="Barry K."/>
            <person name="Labutti K."/>
            <person name="Kuo R."/>
            <person name="Ohm R.A."/>
            <person name="Bhattacharya S.S."/>
            <person name="Shirouzu T."/>
            <person name="Yoshinaga Y."/>
            <person name="Martin F.M."/>
            <person name="Grigoriev I.V."/>
            <person name="Hibbett D.S."/>
        </authorList>
    </citation>
    <scope>NUCLEOTIDE SEQUENCE [LARGE SCALE GENOMIC DNA]</scope>
    <source>
        <strain evidence="2 3">CBS 109695</strain>
    </source>
</reference>
<accession>A0A166EQJ6</accession>
<proteinExistence type="predicted"/>
<dbReference type="AlphaFoldDB" id="A0A166EQJ6"/>
<gene>
    <name evidence="2" type="ORF">FIBSPDRAFT_958346</name>
</gene>
<feature type="region of interest" description="Disordered" evidence="1">
    <location>
        <begin position="65"/>
        <end position="98"/>
    </location>
</feature>
<sequence>MKHGFTPTPPPHSLVQPTSDVPSSRAHSEGHNALVSGVRLEDVFDFGPPQLLRLLECKNLPLWIPKENTQPPRKPPSELSRNSFSGSRSCRITEKFPP</sequence>
<dbReference type="EMBL" id="KV417598">
    <property type="protein sequence ID" value="KZP16003.1"/>
    <property type="molecule type" value="Genomic_DNA"/>
</dbReference>
<feature type="compositionally biased region" description="Polar residues" evidence="1">
    <location>
        <begin position="79"/>
        <end position="90"/>
    </location>
</feature>
<organism evidence="2 3">
    <name type="scientific">Athelia psychrophila</name>
    <dbReference type="NCBI Taxonomy" id="1759441"/>
    <lineage>
        <taxon>Eukaryota</taxon>
        <taxon>Fungi</taxon>
        <taxon>Dikarya</taxon>
        <taxon>Basidiomycota</taxon>
        <taxon>Agaricomycotina</taxon>
        <taxon>Agaricomycetes</taxon>
        <taxon>Agaricomycetidae</taxon>
        <taxon>Atheliales</taxon>
        <taxon>Atheliaceae</taxon>
        <taxon>Athelia</taxon>
    </lineage>
</organism>